<dbReference type="GO" id="GO:0002926">
    <property type="term" value="P:tRNA wobble base 5-methoxycarbonylmethyl-2-thiouridinylation"/>
    <property type="evidence" value="ECO:0007669"/>
    <property type="project" value="TreeGrafter"/>
</dbReference>
<dbReference type="STRING" id="1797533.A2731_02445"/>
<keyword evidence="10 15" id="KW-0408">Iron</keyword>
<feature type="domain" description="Radical SAM core" evidence="16">
    <location>
        <begin position="74"/>
        <end position="351"/>
    </location>
</feature>
<evidence type="ECO:0000313" key="18">
    <source>
        <dbReference type="Proteomes" id="UP000176241"/>
    </source>
</evidence>
<dbReference type="GO" id="GO:0033588">
    <property type="term" value="C:elongator holoenzyme complex"/>
    <property type="evidence" value="ECO:0007669"/>
    <property type="project" value="TreeGrafter"/>
</dbReference>
<dbReference type="InterPro" id="IPR034687">
    <property type="entry name" value="ELP3-like"/>
</dbReference>
<dbReference type="SFLD" id="SFLDG01086">
    <property type="entry name" value="elongater_protein-like"/>
    <property type="match status" value="1"/>
</dbReference>
<evidence type="ECO:0000256" key="15">
    <source>
        <dbReference type="PIRSR" id="PIRSR005669-1"/>
    </source>
</evidence>
<dbReference type="EMBL" id="MHIC01000038">
    <property type="protein sequence ID" value="OGY43966.1"/>
    <property type="molecule type" value="Genomic_DNA"/>
</dbReference>
<comment type="pathway">
    <text evidence="1">tRNA modification.</text>
</comment>
<evidence type="ECO:0000256" key="10">
    <source>
        <dbReference type="ARBA" id="ARBA00023004"/>
    </source>
</evidence>
<dbReference type="PIRSF" id="PIRSF005669">
    <property type="entry name" value="Hist_AcTrfase_ELP3"/>
    <property type="match status" value="1"/>
</dbReference>
<comment type="catalytic activity">
    <reaction evidence="14">
        <text>uridine(34) in tRNA + acetyl-CoA + S-adenosyl-L-methionine + H2O = 5-(carboxymethyl)uridine(34) in tRNA + 5'-deoxyadenosine + L-methionine + CoA + 2 H(+)</text>
        <dbReference type="Rhea" id="RHEA:61020"/>
        <dbReference type="Rhea" id="RHEA-COMP:10407"/>
        <dbReference type="Rhea" id="RHEA-COMP:11727"/>
        <dbReference type="ChEBI" id="CHEBI:15377"/>
        <dbReference type="ChEBI" id="CHEBI:15378"/>
        <dbReference type="ChEBI" id="CHEBI:17319"/>
        <dbReference type="ChEBI" id="CHEBI:57287"/>
        <dbReference type="ChEBI" id="CHEBI:57288"/>
        <dbReference type="ChEBI" id="CHEBI:57844"/>
        <dbReference type="ChEBI" id="CHEBI:59789"/>
        <dbReference type="ChEBI" id="CHEBI:65315"/>
        <dbReference type="ChEBI" id="CHEBI:74882"/>
        <dbReference type="EC" id="2.3.1.311"/>
    </reaction>
    <physiologicalReaction direction="left-to-right" evidence="14">
        <dbReference type="Rhea" id="RHEA:61021"/>
    </physiologicalReaction>
</comment>
<keyword evidence="5" id="KW-0808">Transferase</keyword>
<dbReference type="Pfam" id="PF04055">
    <property type="entry name" value="Radical_SAM"/>
    <property type="match status" value="1"/>
</dbReference>
<comment type="similarity">
    <text evidence="2">Belongs to the ELP3 family.</text>
</comment>
<accession>A0A1G1XWI3</accession>
<dbReference type="InterPro" id="IPR058240">
    <property type="entry name" value="rSAM_sf"/>
</dbReference>
<dbReference type="CDD" id="cd01335">
    <property type="entry name" value="Radical_SAM"/>
    <property type="match status" value="1"/>
</dbReference>
<dbReference type="AlphaFoldDB" id="A0A1G1XWI3"/>
<comment type="cofactor">
    <cofactor evidence="15">
        <name>[4Fe-4S] cluster</name>
        <dbReference type="ChEBI" id="CHEBI:49883"/>
    </cofactor>
    <text evidence="15">Binds 1 [4Fe-4S] cluster. The cluster is coordinated with 3 cysteines and an exchangeable S-adenosyl-L-methionine.</text>
</comment>
<sequence length="523" mass="60509">MDKLTKIVQGLVKARVKNRANFVNVKRQLSNQQKNSPPLNSDLLKIYKNLLKNKKTKEDKTLERLLRKREIRTLSGVAVVTVITKPYPCPGNCAYCPGEPEMPKSYLSNEPAVMRAVLTKFDPYRQVTVRLRALQNNGHETDKVELIILGGSWSAYPKKYQAWFIKRCFDGLNKKTAKNLSQAQKWNEQARHRCVGLTLETRPDMITPEELKRMREYGCTRVELGVQNTSDPILKLNKRGNTVKQVIDATKLLKLAGFKVTYHMMPNLPGSTPTKDLKMFKELFSKADFQPDQLKIYPCIVTKNSTLYHWWKAGKYKPYAGKQLKNLLIKIKQIIPYYVRIIRLIRDIPAESIIAGNKVTNLRQIIQQEIQNTSRACKCIRCREARNRPVKLSEVKMFTKKYSASGGTEYFLSFESKNRKILYAFLRLRLQDNAMRIYEFFPELREAALIRELHTYGELIPIGNKKKAVQHLGLGKRLMAQAEKICKHQDFKNIAVIAGIGVRQYYKKLGYQLEGTYMIKNLR</sequence>
<dbReference type="Proteomes" id="UP000176241">
    <property type="component" value="Unassembled WGS sequence"/>
</dbReference>
<evidence type="ECO:0000256" key="14">
    <source>
        <dbReference type="ARBA" id="ARBA00047372"/>
    </source>
</evidence>
<feature type="binding site" evidence="15">
    <location>
        <position position="93"/>
    </location>
    <ligand>
        <name>[4Fe-4S] cluster</name>
        <dbReference type="ChEBI" id="CHEBI:49883"/>
        <note>4Fe-4S-S-AdoMet</note>
    </ligand>
</feature>
<protein>
    <recommendedName>
        <fullName evidence="13">tRNA carboxymethyluridine synthase</fullName>
        <ecNumber evidence="13">2.3.1.311</ecNumber>
    </recommendedName>
</protein>
<keyword evidence="8 15" id="KW-0479">Metal-binding</keyword>
<dbReference type="InterPro" id="IPR032432">
    <property type="entry name" value="Radical_SAM_C"/>
</dbReference>
<feature type="binding site" evidence="15">
    <location>
        <position position="96"/>
    </location>
    <ligand>
        <name>[4Fe-4S] cluster</name>
        <dbReference type="ChEBI" id="CHEBI:49883"/>
        <note>4Fe-4S-S-AdoMet</note>
    </ligand>
</feature>
<dbReference type="SUPFAM" id="SSF102114">
    <property type="entry name" value="Radical SAM enzymes"/>
    <property type="match status" value="1"/>
</dbReference>
<keyword evidence="6" id="KW-0949">S-adenosyl-L-methionine</keyword>
<dbReference type="GO" id="GO:0106261">
    <property type="term" value="F:tRNA uridine(34) acetyltransferase activity"/>
    <property type="evidence" value="ECO:0007669"/>
    <property type="project" value="UniProtKB-EC"/>
</dbReference>
<name>A0A1G1XWI3_9BACT</name>
<dbReference type="InterPro" id="IPR007197">
    <property type="entry name" value="rSAM"/>
</dbReference>
<evidence type="ECO:0000256" key="1">
    <source>
        <dbReference type="ARBA" id="ARBA00005217"/>
    </source>
</evidence>
<proteinExistence type="inferred from homology"/>
<dbReference type="GO" id="GO:0005737">
    <property type="term" value="C:cytoplasm"/>
    <property type="evidence" value="ECO:0007669"/>
    <property type="project" value="TreeGrafter"/>
</dbReference>
<dbReference type="SFLD" id="SFLDF00344">
    <property type="entry name" value="ELP3-like"/>
    <property type="match status" value="1"/>
</dbReference>
<dbReference type="Gene3D" id="3.40.630.30">
    <property type="match status" value="1"/>
</dbReference>
<evidence type="ECO:0000259" key="16">
    <source>
        <dbReference type="PROSITE" id="PS51918"/>
    </source>
</evidence>
<evidence type="ECO:0000256" key="2">
    <source>
        <dbReference type="ARBA" id="ARBA00005494"/>
    </source>
</evidence>
<dbReference type="InterPro" id="IPR013785">
    <property type="entry name" value="Aldolase_TIM"/>
</dbReference>
<dbReference type="NCBIfam" id="TIGR01211">
    <property type="entry name" value="ELP3"/>
    <property type="match status" value="1"/>
</dbReference>
<dbReference type="SUPFAM" id="SSF55729">
    <property type="entry name" value="Acyl-CoA N-acyltransferases (Nat)"/>
    <property type="match status" value="1"/>
</dbReference>
<dbReference type="PROSITE" id="PS51918">
    <property type="entry name" value="RADICAL_SAM"/>
    <property type="match status" value="1"/>
</dbReference>
<dbReference type="PANTHER" id="PTHR11135">
    <property type="entry name" value="HISTONE ACETYLTRANSFERASE-RELATED"/>
    <property type="match status" value="1"/>
</dbReference>
<feature type="binding site" evidence="15">
    <location>
        <position position="89"/>
    </location>
    <ligand>
        <name>[4Fe-4S] cluster</name>
        <dbReference type="ChEBI" id="CHEBI:49883"/>
        <note>4Fe-4S-S-AdoMet</note>
    </ligand>
</feature>
<dbReference type="EC" id="2.3.1.311" evidence="13"/>
<evidence type="ECO:0000256" key="8">
    <source>
        <dbReference type="ARBA" id="ARBA00022723"/>
    </source>
</evidence>
<evidence type="ECO:0000313" key="17">
    <source>
        <dbReference type="EMBL" id="OGY43966.1"/>
    </source>
</evidence>
<evidence type="ECO:0000256" key="13">
    <source>
        <dbReference type="ARBA" id="ARBA00044771"/>
    </source>
</evidence>
<evidence type="ECO:0000256" key="4">
    <source>
        <dbReference type="ARBA" id="ARBA00022555"/>
    </source>
</evidence>
<evidence type="ECO:0000256" key="3">
    <source>
        <dbReference type="ARBA" id="ARBA00022485"/>
    </source>
</evidence>
<dbReference type="SMART" id="SM00729">
    <property type="entry name" value="Elp3"/>
    <property type="match status" value="1"/>
</dbReference>
<keyword evidence="11 15" id="KW-0411">Iron-sulfur</keyword>
<reference evidence="17 18" key="1">
    <citation type="journal article" date="2016" name="Nat. Commun.">
        <title>Thousands of microbial genomes shed light on interconnected biogeochemical processes in an aquifer system.</title>
        <authorList>
            <person name="Anantharaman K."/>
            <person name="Brown C.T."/>
            <person name="Hug L.A."/>
            <person name="Sharon I."/>
            <person name="Castelle C.J."/>
            <person name="Probst A.J."/>
            <person name="Thomas B.C."/>
            <person name="Singh A."/>
            <person name="Wilkins M.J."/>
            <person name="Karaoz U."/>
            <person name="Brodie E.L."/>
            <person name="Williams K.H."/>
            <person name="Hubbard S.S."/>
            <person name="Banfield J.F."/>
        </authorList>
    </citation>
    <scope>NUCLEOTIDE SEQUENCE [LARGE SCALE GENOMIC DNA]</scope>
</reference>
<dbReference type="InterPro" id="IPR016181">
    <property type="entry name" value="Acyl_CoA_acyltransferase"/>
</dbReference>
<dbReference type="GO" id="GO:0051539">
    <property type="term" value="F:4 iron, 4 sulfur cluster binding"/>
    <property type="evidence" value="ECO:0007669"/>
    <property type="project" value="UniProtKB-KW"/>
</dbReference>
<evidence type="ECO:0000256" key="6">
    <source>
        <dbReference type="ARBA" id="ARBA00022691"/>
    </source>
</evidence>
<keyword evidence="7" id="KW-0819">tRNA processing</keyword>
<gene>
    <name evidence="17" type="ORF">A2731_02445</name>
</gene>
<dbReference type="Pfam" id="PF16199">
    <property type="entry name" value="Radical_SAM_C"/>
    <property type="match status" value="1"/>
</dbReference>
<dbReference type="GO" id="GO:0000049">
    <property type="term" value="F:tRNA binding"/>
    <property type="evidence" value="ECO:0007669"/>
    <property type="project" value="UniProtKB-KW"/>
</dbReference>
<comment type="caution">
    <text evidence="17">The sequence shown here is derived from an EMBL/GenBank/DDBJ whole genome shotgun (WGS) entry which is preliminary data.</text>
</comment>
<keyword evidence="4" id="KW-0820">tRNA-binding</keyword>
<keyword evidence="3" id="KW-0004">4Fe-4S</keyword>
<evidence type="ECO:0000256" key="5">
    <source>
        <dbReference type="ARBA" id="ARBA00022679"/>
    </source>
</evidence>
<organism evidence="17 18">
    <name type="scientific">Candidatus Buchananbacteria bacterium RIFCSPHIGHO2_01_FULL_39_8</name>
    <dbReference type="NCBI Taxonomy" id="1797533"/>
    <lineage>
        <taxon>Bacteria</taxon>
        <taxon>Candidatus Buchananiibacteriota</taxon>
    </lineage>
</organism>
<dbReference type="SFLD" id="SFLDG01082">
    <property type="entry name" value="B12-binding_domain_containing"/>
    <property type="match status" value="1"/>
</dbReference>
<dbReference type="PANTHER" id="PTHR11135:SF2">
    <property type="entry name" value="ELONGATOR COMPLEX PROTEIN 3"/>
    <property type="match status" value="1"/>
</dbReference>
<evidence type="ECO:0000256" key="12">
    <source>
        <dbReference type="ARBA" id="ARBA00023315"/>
    </source>
</evidence>
<dbReference type="SFLD" id="SFLDS00029">
    <property type="entry name" value="Radical_SAM"/>
    <property type="match status" value="1"/>
</dbReference>
<evidence type="ECO:0000256" key="7">
    <source>
        <dbReference type="ARBA" id="ARBA00022694"/>
    </source>
</evidence>
<keyword evidence="9" id="KW-0694">RNA-binding</keyword>
<evidence type="ECO:0000256" key="9">
    <source>
        <dbReference type="ARBA" id="ARBA00022884"/>
    </source>
</evidence>
<dbReference type="InterPro" id="IPR039661">
    <property type="entry name" value="ELP3"/>
</dbReference>
<keyword evidence="12" id="KW-0012">Acyltransferase</keyword>
<evidence type="ECO:0000256" key="11">
    <source>
        <dbReference type="ARBA" id="ARBA00023014"/>
    </source>
</evidence>
<dbReference type="Gene3D" id="3.20.20.70">
    <property type="entry name" value="Aldolase class I"/>
    <property type="match status" value="1"/>
</dbReference>
<dbReference type="InterPro" id="IPR006638">
    <property type="entry name" value="Elp3/MiaA/NifB-like_rSAM"/>
</dbReference>
<dbReference type="GO" id="GO:0046872">
    <property type="term" value="F:metal ion binding"/>
    <property type="evidence" value="ECO:0007669"/>
    <property type="project" value="UniProtKB-KW"/>
</dbReference>